<dbReference type="Proteomes" id="UP000050277">
    <property type="component" value="Unassembled WGS sequence"/>
</dbReference>
<dbReference type="Pfam" id="PF00196">
    <property type="entry name" value="GerE"/>
    <property type="match status" value="1"/>
</dbReference>
<dbReference type="AlphaFoldDB" id="A0A0P6YAE0"/>
<keyword evidence="1" id="KW-0238">DNA-binding</keyword>
<comment type="caution">
    <text evidence="3">The sequence shown here is derived from an EMBL/GenBank/DDBJ whole genome shotgun (WGS) entry which is preliminary data.</text>
</comment>
<feature type="domain" description="HTH luxR-type" evidence="2">
    <location>
        <begin position="5"/>
        <end position="68"/>
    </location>
</feature>
<dbReference type="RefSeq" id="WP_054533984.1">
    <property type="nucleotide sequence ID" value="NZ_LGKP01000013.1"/>
</dbReference>
<evidence type="ECO:0000313" key="4">
    <source>
        <dbReference type="Proteomes" id="UP000050277"/>
    </source>
</evidence>
<dbReference type="Gene3D" id="1.10.10.10">
    <property type="entry name" value="Winged helix-like DNA-binding domain superfamily/Winged helix DNA-binding domain"/>
    <property type="match status" value="1"/>
</dbReference>
<dbReference type="InterPro" id="IPR039420">
    <property type="entry name" value="WalR-like"/>
</dbReference>
<dbReference type="PROSITE" id="PS50043">
    <property type="entry name" value="HTH_LUXR_2"/>
    <property type="match status" value="1"/>
</dbReference>
<dbReference type="SMART" id="SM00421">
    <property type="entry name" value="HTH_LUXR"/>
    <property type="match status" value="1"/>
</dbReference>
<proteinExistence type="predicted"/>
<organism evidence="3 4">
    <name type="scientific">Herpetosiphon geysericola</name>
    <dbReference type="NCBI Taxonomy" id="70996"/>
    <lineage>
        <taxon>Bacteria</taxon>
        <taxon>Bacillati</taxon>
        <taxon>Chloroflexota</taxon>
        <taxon>Chloroflexia</taxon>
        <taxon>Herpetosiphonales</taxon>
        <taxon>Herpetosiphonaceae</taxon>
        <taxon>Herpetosiphon</taxon>
    </lineage>
</organism>
<dbReference type="InterPro" id="IPR036388">
    <property type="entry name" value="WH-like_DNA-bd_sf"/>
</dbReference>
<dbReference type="PRINTS" id="PR00038">
    <property type="entry name" value="HTHLUXR"/>
</dbReference>
<dbReference type="STRING" id="70996.SE18_08380"/>
<dbReference type="GO" id="GO:0006355">
    <property type="term" value="P:regulation of DNA-templated transcription"/>
    <property type="evidence" value="ECO:0007669"/>
    <property type="project" value="InterPro"/>
</dbReference>
<gene>
    <name evidence="3" type="ORF">SE18_08380</name>
</gene>
<keyword evidence="4" id="KW-1185">Reference proteome</keyword>
<sequence length="68" mass="7679">MKTTTQTKLLQLTPQVRAVVMLLLEGKSNKEIANTMSIAIKTVEQYLTLAYRTFAVDGRVQLLLELLK</sequence>
<evidence type="ECO:0000259" key="2">
    <source>
        <dbReference type="PROSITE" id="PS50043"/>
    </source>
</evidence>
<dbReference type="PANTHER" id="PTHR43214">
    <property type="entry name" value="TWO-COMPONENT RESPONSE REGULATOR"/>
    <property type="match status" value="1"/>
</dbReference>
<dbReference type="InterPro" id="IPR016032">
    <property type="entry name" value="Sig_transdc_resp-reg_C-effctor"/>
</dbReference>
<dbReference type="InterPro" id="IPR000792">
    <property type="entry name" value="Tscrpt_reg_LuxR_C"/>
</dbReference>
<reference evidence="3 4" key="1">
    <citation type="submission" date="2015-07" db="EMBL/GenBank/DDBJ databases">
        <title>Whole genome sequence of Herpetosiphon geysericola DSM 7119.</title>
        <authorList>
            <person name="Hemp J."/>
            <person name="Ward L.M."/>
            <person name="Pace L.A."/>
            <person name="Fischer W.W."/>
        </authorList>
    </citation>
    <scope>NUCLEOTIDE SEQUENCE [LARGE SCALE GENOMIC DNA]</scope>
    <source>
        <strain evidence="3 4">DSM 7119</strain>
    </source>
</reference>
<accession>A0A0P6YAE0</accession>
<dbReference type="SUPFAM" id="SSF46894">
    <property type="entry name" value="C-terminal effector domain of the bipartite response regulators"/>
    <property type="match status" value="1"/>
</dbReference>
<dbReference type="GO" id="GO:0003677">
    <property type="term" value="F:DNA binding"/>
    <property type="evidence" value="ECO:0007669"/>
    <property type="project" value="UniProtKB-KW"/>
</dbReference>
<dbReference type="OrthoDB" id="3178131at2"/>
<evidence type="ECO:0000313" key="3">
    <source>
        <dbReference type="EMBL" id="KPL90207.1"/>
    </source>
</evidence>
<evidence type="ECO:0000256" key="1">
    <source>
        <dbReference type="ARBA" id="ARBA00023125"/>
    </source>
</evidence>
<protein>
    <recommendedName>
        <fullName evidence="2">HTH luxR-type domain-containing protein</fullName>
    </recommendedName>
</protein>
<dbReference type="EMBL" id="LGKP01000013">
    <property type="protein sequence ID" value="KPL90207.1"/>
    <property type="molecule type" value="Genomic_DNA"/>
</dbReference>
<name>A0A0P6YAE0_9CHLR</name>